<evidence type="ECO:0000313" key="2">
    <source>
        <dbReference type="EMBL" id="PPJ60026.1"/>
    </source>
</evidence>
<reference evidence="3" key="1">
    <citation type="journal article" date="2017" name="bioRxiv">
        <title>Conservation of a gene cluster reveals novel cercosporin biosynthetic mechanisms and extends production to the genus Colletotrichum.</title>
        <authorList>
            <person name="de Jonge R."/>
            <person name="Ebert M.K."/>
            <person name="Huitt-Roehl C.R."/>
            <person name="Pal P."/>
            <person name="Suttle J.C."/>
            <person name="Spanner R.E."/>
            <person name="Neubauer J.D."/>
            <person name="Jurick W.M.II."/>
            <person name="Stott K.A."/>
            <person name="Secor G.A."/>
            <person name="Thomma B.P.H.J."/>
            <person name="Van de Peer Y."/>
            <person name="Townsend C.A."/>
            <person name="Bolton M.D."/>
        </authorList>
    </citation>
    <scope>NUCLEOTIDE SEQUENCE [LARGE SCALE GENOMIC DNA]</scope>
    <source>
        <strain evidence="3">CBS538.71</strain>
    </source>
</reference>
<accession>A0A2S6CJW4</accession>
<dbReference type="Gene3D" id="3.30.450.30">
    <property type="entry name" value="Dynein light chain 2a, cytoplasmic"/>
    <property type="match status" value="1"/>
</dbReference>
<comment type="caution">
    <text evidence="2">The sequence shown here is derived from an EMBL/GenBank/DDBJ whole genome shotgun (WGS) entry which is preliminary data.</text>
</comment>
<gene>
    <name evidence="2" type="ORF">CBER1_02703</name>
</gene>
<dbReference type="OrthoDB" id="3924760at2759"/>
<sequence>MLNSKAINELLSRNRDGKLCKRWYLMTPNGTLLAYSQPVDINDLRKQAAIAAICWQEHRSQDARGNDGTDYPGEIREDGEQNPLHTLIIESEVSNIIMRQIQKQLLLVLEGGVPPRRAAFVKTITAEGANGARLQSDQTAGDSSATSNVASDTNVSKGGSNALKLQRKKLDALADIILGDFEATGFRMPEGSITF</sequence>
<dbReference type="EMBL" id="PNEN01000317">
    <property type="protein sequence ID" value="PPJ60026.1"/>
    <property type="molecule type" value="Genomic_DNA"/>
</dbReference>
<proteinExistence type="predicted"/>
<name>A0A2S6CJW4_9PEZI</name>
<keyword evidence="3" id="KW-1185">Reference proteome</keyword>
<protein>
    <submittedName>
        <fullName evidence="2">Uncharacterized protein</fullName>
    </submittedName>
</protein>
<evidence type="ECO:0000256" key="1">
    <source>
        <dbReference type="SAM" id="MobiDB-lite"/>
    </source>
</evidence>
<evidence type="ECO:0000313" key="3">
    <source>
        <dbReference type="Proteomes" id="UP000237631"/>
    </source>
</evidence>
<feature type="compositionally biased region" description="Polar residues" evidence="1">
    <location>
        <begin position="133"/>
        <end position="159"/>
    </location>
</feature>
<dbReference type="Proteomes" id="UP000237631">
    <property type="component" value="Unassembled WGS sequence"/>
</dbReference>
<organism evidence="2 3">
    <name type="scientific">Cercospora berteroae</name>
    <dbReference type="NCBI Taxonomy" id="357750"/>
    <lineage>
        <taxon>Eukaryota</taxon>
        <taxon>Fungi</taxon>
        <taxon>Dikarya</taxon>
        <taxon>Ascomycota</taxon>
        <taxon>Pezizomycotina</taxon>
        <taxon>Dothideomycetes</taxon>
        <taxon>Dothideomycetidae</taxon>
        <taxon>Mycosphaerellales</taxon>
        <taxon>Mycosphaerellaceae</taxon>
        <taxon>Cercospora</taxon>
    </lineage>
</organism>
<feature type="region of interest" description="Disordered" evidence="1">
    <location>
        <begin position="132"/>
        <end position="160"/>
    </location>
</feature>
<dbReference type="STRING" id="357750.A0A2S6CJW4"/>
<dbReference type="AlphaFoldDB" id="A0A2S6CJW4"/>